<dbReference type="AlphaFoldDB" id="E9SBW8"/>
<dbReference type="SUPFAM" id="SSF64182">
    <property type="entry name" value="DHH phosphoesterases"/>
    <property type="match status" value="1"/>
</dbReference>
<feature type="binding site" evidence="2">
    <location>
        <position position="520"/>
    </location>
    <ligand>
        <name>Mn(2+)</name>
        <dbReference type="ChEBI" id="CHEBI:29035"/>
        <label>2</label>
    </ligand>
</feature>
<reference evidence="5 6" key="1">
    <citation type="submission" date="2011-02" db="EMBL/GenBank/DDBJ databases">
        <authorList>
            <person name="Nelson K.E."/>
            <person name="Sutton G."/>
            <person name="Torralba M."/>
            <person name="Durkin S."/>
            <person name="Harkins D."/>
            <person name="Montgomery R."/>
            <person name="Ziemer C."/>
            <person name="Klaassens E."/>
            <person name="Ocuiv P."/>
            <person name="Morrison M."/>
        </authorList>
    </citation>
    <scope>NUCLEOTIDE SEQUENCE [LARGE SCALE GENOMIC DNA]</scope>
    <source>
        <strain evidence="5 6">8</strain>
    </source>
</reference>
<dbReference type="PIRSF" id="PIRSF026583">
    <property type="entry name" value="YybT"/>
    <property type="match status" value="1"/>
</dbReference>
<dbReference type="GO" id="GO:0005886">
    <property type="term" value="C:plasma membrane"/>
    <property type="evidence" value="ECO:0007669"/>
    <property type="project" value="UniProtKB-SubCell"/>
</dbReference>
<dbReference type="GO" id="GO:0106409">
    <property type="term" value="F:cyclic-di-AMP phosphodiesterase activity"/>
    <property type="evidence" value="ECO:0007669"/>
    <property type="project" value="RHEA"/>
</dbReference>
<keyword evidence="6" id="KW-1185">Reference proteome</keyword>
<keyword evidence="2" id="KW-0479">Metal-binding</keyword>
<comment type="similarity">
    <text evidence="1">Belongs to the GdpP/PdeA phosphodiesterase family.</text>
</comment>
<feature type="transmembrane region" description="Helical" evidence="3">
    <location>
        <begin position="7"/>
        <end position="29"/>
    </location>
</feature>
<sequence length="674" mass="75265">MKKNRNFLVLLGATMGVIAVAALIGAFMLHSTIEKKGSGSVLILVSVVSILLLLLEAFVFRNQTHKYLTKTATQLVRTERDSLLYFPAPCVILDSENSVVWFNKLFEKSLYDIDPYGEQLTEIMNIDLDRAYGEDGCQICLNKRYYVAHAVHSDLRNGLSMVYFKDVTDYTELRYEAYQSHNGVIIIVIDNYDAMMSDIRESEKAHVAVEIEKLMERFLEGTTAIAKKVSDDKFYVFMEERYLSRKIENRFRILEEARQIRIGGKTNVTLSIGVGREGKGLEECEKLAKQALELCQGRGGDQAAYRENGEFRFFGGVSTGADNNNRVKIRIFAETLLEIIKPGSIESMGNYRTEAEDAQGFRRVLIMGHRFGDLDSIGSATGLCCALRKIVSECYVVVDKEKNLALSLINYIEENEISNYYITPEQGLDRLDSDTLVIVVDTHNPELVESKEMIARAKNIVVIDHHRRMVKGIEPLIAQCLEPGASSAAELVTEIIELWGDRTSIDAHAAEALLSGIMLDTKYFVMKTGVTTFETAAYLKKMGADTVTVKSMFANSIETYHEKSKVINSAEIYRKCAIAKADGSFDNVRVAASQAADEMLGITGVFASFVMYKQGNTVNISARSMGRYNVQVIMEALGGGGHLTMAAAQMPVELDEAERLLREAIDDFIRNNTN</sequence>
<feature type="binding site" evidence="2">
    <location>
        <position position="465"/>
    </location>
    <ligand>
        <name>Mn(2+)</name>
        <dbReference type="ChEBI" id="CHEBI:29035"/>
        <label>2</label>
    </ligand>
</feature>
<dbReference type="STRING" id="246199.CUS_6784"/>
<evidence type="ECO:0000313" key="6">
    <source>
        <dbReference type="Proteomes" id="UP000004259"/>
    </source>
</evidence>
<name>E9SBW8_RUMAL</name>
<dbReference type="PANTHER" id="PTHR47618">
    <property type="entry name" value="BIFUNCTIONAL OLIGORIBONUCLEASE AND PAP PHOSPHATASE NRNA"/>
    <property type="match status" value="1"/>
</dbReference>
<keyword evidence="1 3" id="KW-0472">Membrane</keyword>
<keyword evidence="2" id="KW-0464">Manganese</keyword>
<keyword evidence="1" id="KW-1003">Cell membrane</keyword>
<accession>E9SBW8</accession>
<dbReference type="GO" id="GO:0046872">
    <property type="term" value="F:metal ion binding"/>
    <property type="evidence" value="ECO:0007669"/>
    <property type="project" value="UniProtKB-KW"/>
</dbReference>
<dbReference type="OrthoDB" id="9759476at2"/>
<comment type="subcellular location">
    <subcellularLocation>
        <location evidence="1">Cell membrane</location>
    </subcellularLocation>
</comment>
<keyword evidence="3" id="KW-1133">Transmembrane helix</keyword>
<feature type="binding site" evidence="2">
    <location>
        <position position="441"/>
    </location>
    <ligand>
        <name>Mn(2+)</name>
        <dbReference type="ChEBI" id="CHEBI:29035"/>
        <label>2</label>
    </ligand>
</feature>
<keyword evidence="3" id="KW-0812">Transmembrane</keyword>
<dbReference type="Pfam" id="PF02272">
    <property type="entry name" value="DHHA1"/>
    <property type="match status" value="1"/>
</dbReference>
<evidence type="ECO:0000259" key="4">
    <source>
        <dbReference type="PROSITE" id="PS50887"/>
    </source>
</evidence>
<dbReference type="Pfam" id="PF24898">
    <property type="entry name" value="GGDEF_GdpP"/>
    <property type="match status" value="1"/>
</dbReference>
<dbReference type="EMBL" id="ADKM02000075">
    <property type="protein sequence ID" value="EGC03105.1"/>
    <property type="molecule type" value="Genomic_DNA"/>
</dbReference>
<dbReference type="PANTHER" id="PTHR47618:SF2">
    <property type="entry name" value="CYCLIC-DI-AMP PHOSPHODIESTERASE GDPP"/>
    <property type="match status" value="1"/>
</dbReference>
<evidence type="ECO:0000256" key="2">
    <source>
        <dbReference type="PIRSR" id="PIRSR026583-50"/>
    </source>
</evidence>
<proteinExistence type="inferred from homology"/>
<dbReference type="InterPro" id="IPR038763">
    <property type="entry name" value="DHH_sf"/>
</dbReference>
<feature type="binding site" evidence="2">
    <location>
        <position position="375"/>
    </location>
    <ligand>
        <name>Mn(2+)</name>
        <dbReference type="ChEBI" id="CHEBI:29035"/>
        <label>2</label>
    </ligand>
</feature>
<keyword evidence="1" id="KW-0378">Hydrolase</keyword>
<dbReference type="PROSITE" id="PS50887">
    <property type="entry name" value="GGDEF"/>
    <property type="match status" value="1"/>
</dbReference>
<dbReference type="InterPro" id="IPR014528">
    <property type="entry name" value="GdpP/PdeA"/>
</dbReference>
<feature type="binding site" evidence="2">
    <location>
        <position position="373"/>
    </location>
    <ligand>
        <name>Mn(2+)</name>
        <dbReference type="ChEBI" id="CHEBI:29035"/>
        <label>1</label>
    </ligand>
</feature>
<dbReference type="Gene3D" id="3.90.1640.10">
    <property type="entry name" value="inorganic pyrophosphatase (n-terminal core)"/>
    <property type="match status" value="1"/>
</dbReference>
<dbReference type="InterPro" id="IPR001667">
    <property type="entry name" value="DDH_dom"/>
</dbReference>
<comment type="cofactor">
    <cofactor evidence="2">
        <name>Mn(2+)</name>
        <dbReference type="ChEBI" id="CHEBI:29035"/>
    </cofactor>
    <text evidence="2">For phosphodiesterase activity, probably binds 2 Mn(2+) per subunit.</text>
</comment>
<organism evidence="5 6">
    <name type="scientific">Ruminococcus albus 8</name>
    <dbReference type="NCBI Taxonomy" id="246199"/>
    <lineage>
        <taxon>Bacteria</taxon>
        <taxon>Bacillati</taxon>
        <taxon>Bacillota</taxon>
        <taxon>Clostridia</taxon>
        <taxon>Eubacteriales</taxon>
        <taxon>Oscillospiraceae</taxon>
        <taxon>Ruminococcus</taxon>
    </lineage>
</organism>
<protein>
    <recommendedName>
        <fullName evidence="1">Cyclic-di-AMP phosphodiesterase</fullName>
        <ecNumber evidence="1">3.1.4.-</ecNumber>
    </recommendedName>
</protein>
<comment type="function">
    <text evidence="1">Has phosphodiesterase (PDE) activity against cyclic-di-AMP (c-di-AMP).</text>
</comment>
<dbReference type="Pfam" id="PF01368">
    <property type="entry name" value="DHH"/>
    <property type="match status" value="1"/>
</dbReference>
<dbReference type="GO" id="GO:0003676">
    <property type="term" value="F:nucleic acid binding"/>
    <property type="evidence" value="ECO:0007669"/>
    <property type="project" value="UniProtKB-UniRule"/>
</dbReference>
<dbReference type="InterPro" id="IPR051319">
    <property type="entry name" value="Oligoribo/pAp-PDE_c-di-AMP_PDE"/>
</dbReference>
<dbReference type="InterPro" id="IPR003156">
    <property type="entry name" value="DHHA1_dom"/>
</dbReference>
<dbReference type="Gene3D" id="3.30.450.20">
    <property type="entry name" value="PAS domain"/>
    <property type="match status" value="1"/>
</dbReference>
<dbReference type="EC" id="3.1.4.-" evidence="1"/>
<comment type="caution">
    <text evidence="5">The sequence shown here is derived from an EMBL/GenBank/DDBJ whole genome shotgun (WGS) entry which is preliminary data.</text>
</comment>
<feature type="domain" description="GGDEF" evidence="4">
    <location>
        <begin position="180"/>
        <end position="308"/>
    </location>
</feature>
<evidence type="ECO:0000256" key="1">
    <source>
        <dbReference type="PIRNR" id="PIRNR026583"/>
    </source>
</evidence>
<dbReference type="Gene3D" id="3.10.310.30">
    <property type="match status" value="1"/>
</dbReference>
<dbReference type="GO" id="GO:0016787">
    <property type="term" value="F:hydrolase activity"/>
    <property type="evidence" value="ECO:0007669"/>
    <property type="project" value="UniProtKB-UniRule"/>
</dbReference>
<feature type="binding site" evidence="2">
    <location>
        <position position="441"/>
    </location>
    <ligand>
        <name>Mn(2+)</name>
        <dbReference type="ChEBI" id="CHEBI:29035"/>
        <label>1</label>
    </ligand>
</feature>
<dbReference type="eggNOG" id="COG3887">
    <property type="taxonomic scope" value="Bacteria"/>
</dbReference>
<feature type="transmembrane region" description="Helical" evidence="3">
    <location>
        <begin position="41"/>
        <end position="60"/>
    </location>
</feature>
<dbReference type="RefSeq" id="WP_002849184.1">
    <property type="nucleotide sequence ID" value="NZ_ADKM02000075.1"/>
</dbReference>
<comment type="catalytic activity">
    <reaction evidence="1">
        <text>3',3'-c-di-AMP + H2O = 5'-O-phosphonoadenylyl-(3'-&gt;5')-adenosine + H(+)</text>
        <dbReference type="Rhea" id="RHEA:54420"/>
        <dbReference type="ChEBI" id="CHEBI:15377"/>
        <dbReference type="ChEBI" id="CHEBI:15378"/>
        <dbReference type="ChEBI" id="CHEBI:71500"/>
        <dbReference type="ChEBI" id="CHEBI:138171"/>
    </reaction>
</comment>
<evidence type="ECO:0000256" key="3">
    <source>
        <dbReference type="SAM" id="Phobius"/>
    </source>
</evidence>
<dbReference type="InterPro" id="IPR000160">
    <property type="entry name" value="GGDEF_dom"/>
</dbReference>
<evidence type="ECO:0000313" key="5">
    <source>
        <dbReference type="EMBL" id="EGC03105.1"/>
    </source>
</evidence>
<dbReference type="Proteomes" id="UP000004259">
    <property type="component" value="Unassembled WGS sequence"/>
</dbReference>
<gene>
    <name evidence="5" type="ORF">CUS_6784</name>
</gene>
<feature type="binding site" evidence="2">
    <location>
        <position position="369"/>
    </location>
    <ligand>
        <name>Mn(2+)</name>
        <dbReference type="ChEBI" id="CHEBI:29035"/>
        <label>1</label>
    </ligand>
</feature>